<dbReference type="Pfam" id="PF00753">
    <property type="entry name" value="Lactamase_B"/>
    <property type="match status" value="1"/>
</dbReference>
<sequence>METVVLAPNLYQLRMEVGHAYLWRDPGALTLIDTGSPGSGEAIVEAIERLGWDPGELRTVVLTHFHADHAGGAAELAGRDGVTVVAHRLEAPVIRGEATGPEPDMDGAPEWERALYDGVPHPPTAPPAPVHREVGDGDELDIAGGAVVVEAPGHTDGSIALHLPGPGVLFTGDAAAGANGGVIPGVFHADRTRATESFRRLAGLEVETVCFGHGDPLLGGAGVALRRAADALG</sequence>
<feature type="domain" description="Metallo-beta-lactamase" evidence="1">
    <location>
        <begin position="17"/>
        <end position="213"/>
    </location>
</feature>
<evidence type="ECO:0000313" key="2">
    <source>
        <dbReference type="EMBL" id="MBB0232146.1"/>
    </source>
</evidence>
<protein>
    <submittedName>
        <fullName evidence="2">MBL fold metallo-hydrolase</fullName>
    </submittedName>
</protein>
<dbReference type="InterPro" id="IPR001279">
    <property type="entry name" value="Metallo-B-lactamas"/>
</dbReference>
<keyword evidence="3" id="KW-1185">Reference proteome</keyword>
<dbReference type="PANTHER" id="PTHR42951">
    <property type="entry name" value="METALLO-BETA-LACTAMASE DOMAIN-CONTAINING"/>
    <property type="match status" value="1"/>
</dbReference>
<dbReference type="Gene3D" id="3.60.15.10">
    <property type="entry name" value="Ribonuclease Z/Hydroxyacylglutathione hydrolase-like"/>
    <property type="match status" value="1"/>
</dbReference>
<dbReference type="SUPFAM" id="SSF56281">
    <property type="entry name" value="Metallo-hydrolase/oxidoreductase"/>
    <property type="match status" value="1"/>
</dbReference>
<dbReference type="InterPro" id="IPR036866">
    <property type="entry name" value="RibonucZ/Hydroxyglut_hydro"/>
</dbReference>
<dbReference type="AlphaFoldDB" id="A0A7W3XYT2"/>
<dbReference type="SMART" id="SM00849">
    <property type="entry name" value="Lactamase_B"/>
    <property type="match status" value="1"/>
</dbReference>
<dbReference type="GO" id="GO:0016787">
    <property type="term" value="F:hydrolase activity"/>
    <property type="evidence" value="ECO:0007669"/>
    <property type="project" value="UniProtKB-KW"/>
</dbReference>
<dbReference type="InterPro" id="IPR050855">
    <property type="entry name" value="NDM-1-like"/>
</dbReference>
<dbReference type="EMBL" id="VKHS01000779">
    <property type="protein sequence ID" value="MBB0232146.1"/>
    <property type="molecule type" value="Genomic_DNA"/>
</dbReference>
<proteinExistence type="predicted"/>
<accession>A0A7W3XYT2</accession>
<comment type="caution">
    <text evidence="2">The sequence shown here is derived from an EMBL/GenBank/DDBJ whole genome shotgun (WGS) entry which is preliminary data.</text>
</comment>
<keyword evidence="2" id="KW-0378">Hydrolase</keyword>
<reference evidence="3" key="1">
    <citation type="submission" date="2019-10" db="EMBL/GenBank/DDBJ databases">
        <title>Streptomyces sp. nov., a novel actinobacterium isolated from alkaline environment.</title>
        <authorList>
            <person name="Golinska P."/>
        </authorList>
    </citation>
    <scope>NUCLEOTIDE SEQUENCE [LARGE SCALE GENOMIC DNA]</scope>
    <source>
        <strain evidence="3">DSM 42108</strain>
    </source>
</reference>
<dbReference type="RefSeq" id="WP_182666693.1">
    <property type="nucleotide sequence ID" value="NZ_VKHS01000779.1"/>
</dbReference>
<name>A0A7W3XYT2_9ACTN</name>
<evidence type="ECO:0000313" key="3">
    <source>
        <dbReference type="Proteomes" id="UP000530234"/>
    </source>
</evidence>
<evidence type="ECO:0000259" key="1">
    <source>
        <dbReference type="SMART" id="SM00849"/>
    </source>
</evidence>
<organism evidence="2 3">
    <name type="scientific">Streptomyces calidiresistens</name>
    <dbReference type="NCBI Taxonomy" id="1485586"/>
    <lineage>
        <taxon>Bacteria</taxon>
        <taxon>Bacillati</taxon>
        <taxon>Actinomycetota</taxon>
        <taxon>Actinomycetes</taxon>
        <taxon>Kitasatosporales</taxon>
        <taxon>Streptomycetaceae</taxon>
        <taxon>Streptomyces</taxon>
    </lineage>
</organism>
<dbReference type="CDD" id="cd07721">
    <property type="entry name" value="yflN-like_MBL-fold"/>
    <property type="match status" value="1"/>
</dbReference>
<dbReference type="Proteomes" id="UP000530234">
    <property type="component" value="Unassembled WGS sequence"/>
</dbReference>
<gene>
    <name evidence="2" type="ORF">FOE67_22255</name>
</gene>